<evidence type="ECO:0000313" key="1">
    <source>
        <dbReference type="EMBL" id="GAJ05414.1"/>
    </source>
</evidence>
<name>X1TJF6_9ZZZZ</name>
<comment type="caution">
    <text evidence="1">The sequence shown here is derived from an EMBL/GenBank/DDBJ whole genome shotgun (WGS) entry which is preliminary data.</text>
</comment>
<proteinExistence type="predicted"/>
<gene>
    <name evidence="1" type="ORF">S12H4_50378</name>
</gene>
<reference evidence="1" key="1">
    <citation type="journal article" date="2014" name="Front. Microbiol.">
        <title>High frequency of phylogenetically diverse reductive dehalogenase-homologous genes in deep subseafloor sedimentary metagenomes.</title>
        <authorList>
            <person name="Kawai M."/>
            <person name="Futagami T."/>
            <person name="Toyoda A."/>
            <person name="Takaki Y."/>
            <person name="Nishi S."/>
            <person name="Hori S."/>
            <person name="Arai W."/>
            <person name="Tsubouchi T."/>
            <person name="Morono Y."/>
            <person name="Uchiyama I."/>
            <person name="Ito T."/>
            <person name="Fujiyama A."/>
            <person name="Inagaki F."/>
            <person name="Takami H."/>
        </authorList>
    </citation>
    <scope>NUCLEOTIDE SEQUENCE</scope>
    <source>
        <strain evidence="1">Expedition CK06-06</strain>
    </source>
</reference>
<protein>
    <submittedName>
        <fullName evidence="1">Uncharacterized protein</fullName>
    </submittedName>
</protein>
<organism evidence="1">
    <name type="scientific">marine sediment metagenome</name>
    <dbReference type="NCBI Taxonomy" id="412755"/>
    <lineage>
        <taxon>unclassified sequences</taxon>
        <taxon>metagenomes</taxon>
        <taxon>ecological metagenomes</taxon>
    </lineage>
</organism>
<feature type="non-terminal residue" evidence="1">
    <location>
        <position position="1"/>
    </location>
</feature>
<sequence>VLVAKNKANMPAFGRKSEILSPKSDTDRMEAKRQIPAHFKEYDLKKQSQFVSY</sequence>
<dbReference type="EMBL" id="BARW01031713">
    <property type="protein sequence ID" value="GAJ05414.1"/>
    <property type="molecule type" value="Genomic_DNA"/>
</dbReference>
<accession>X1TJF6</accession>
<dbReference type="AlphaFoldDB" id="X1TJF6"/>